<dbReference type="InterPro" id="IPR029033">
    <property type="entry name" value="His_PPase_superfam"/>
</dbReference>
<dbReference type="SUPFAM" id="SSF53254">
    <property type="entry name" value="Phosphoglycerate mutase-like"/>
    <property type="match status" value="1"/>
</dbReference>
<reference evidence="3" key="1">
    <citation type="submission" date="2020-05" db="EMBL/GenBank/DDBJ databases">
        <authorList>
            <person name="Chiriac C."/>
            <person name="Salcher M."/>
            <person name="Ghai R."/>
            <person name="Kavagutti S V."/>
        </authorList>
    </citation>
    <scope>NUCLEOTIDE SEQUENCE</scope>
</reference>
<dbReference type="EMBL" id="CAEZTD010000047">
    <property type="protein sequence ID" value="CAB4561127.1"/>
    <property type="molecule type" value="Genomic_DNA"/>
</dbReference>
<dbReference type="InterPro" id="IPR020084">
    <property type="entry name" value="NUDIX_hydrolase_CS"/>
</dbReference>
<dbReference type="InterPro" id="IPR000086">
    <property type="entry name" value="NUDIX_hydrolase_dom"/>
</dbReference>
<keyword evidence="1" id="KW-0378">Hydrolase</keyword>
<dbReference type="CDD" id="cd03673">
    <property type="entry name" value="NUDIX_Ap6A_hydrolase"/>
    <property type="match status" value="1"/>
</dbReference>
<dbReference type="CDD" id="cd07067">
    <property type="entry name" value="HP_PGM_like"/>
    <property type="match status" value="1"/>
</dbReference>
<sequence>MNPDAVLAAGAVCWRKIDGQIHVLVIHREDRRDISLPKGKLDKGESLPQTAVREIKEETGLSVSLGLPLGVTHYTMPSGKPKEVHYWAAHVTAKAIAKSTFKPNGEVAALEWLPIDKARRELHYDADREILDLFTSYANQGVSETFAVILLRHAKAQDPSKFDGPDRDRPLTGRGEKQAAQIAPALAAFGPKKLVSSVSLRCQQTIAPLANLIDEDVRFVDEISQHAFVDDHPAVRAIVGKRVRRGKTSVLCSHGPVIPELLRELALATGTALVTDHSRAANLDTASFSVFHLNAKHPSAGIVAVETHDSLI</sequence>
<accession>A0A6J6DAZ8</accession>
<evidence type="ECO:0000259" key="2">
    <source>
        <dbReference type="PROSITE" id="PS51462"/>
    </source>
</evidence>
<dbReference type="GO" id="GO:0004081">
    <property type="term" value="F:bis(5'-nucleosyl)-tetraphosphatase (asymmetrical) activity"/>
    <property type="evidence" value="ECO:0007669"/>
    <property type="project" value="TreeGrafter"/>
</dbReference>
<dbReference type="InterPro" id="IPR051325">
    <property type="entry name" value="Nudix_hydrolase_domain"/>
</dbReference>
<dbReference type="SMART" id="SM00855">
    <property type="entry name" value="PGAM"/>
    <property type="match status" value="1"/>
</dbReference>
<dbReference type="PROSITE" id="PS51462">
    <property type="entry name" value="NUDIX"/>
    <property type="match status" value="1"/>
</dbReference>
<dbReference type="InterPro" id="IPR015797">
    <property type="entry name" value="NUDIX_hydrolase-like_dom_sf"/>
</dbReference>
<evidence type="ECO:0000313" key="3">
    <source>
        <dbReference type="EMBL" id="CAB4561127.1"/>
    </source>
</evidence>
<dbReference type="GO" id="GO:0006167">
    <property type="term" value="P:AMP biosynthetic process"/>
    <property type="evidence" value="ECO:0007669"/>
    <property type="project" value="TreeGrafter"/>
</dbReference>
<dbReference type="GO" id="GO:0006754">
    <property type="term" value="P:ATP biosynthetic process"/>
    <property type="evidence" value="ECO:0007669"/>
    <property type="project" value="TreeGrafter"/>
</dbReference>
<dbReference type="Pfam" id="PF00293">
    <property type="entry name" value="NUDIX"/>
    <property type="match status" value="1"/>
</dbReference>
<dbReference type="PANTHER" id="PTHR21340:SF0">
    <property type="entry name" value="BIS(5'-NUCLEOSYL)-TETRAPHOSPHATASE [ASYMMETRICAL]"/>
    <property type="match status" value="1"/>
</dbReference>
<feature type="domain" description="Nudix hydrolase" evidence="2">
    <location>
        <begin position="4"/>
        <end position="135"/>
    </location>
</feature>
<protein>
    <submittedName>
        <fullName evidence="3">Unannotated protein</fullName>
    </submittedName>
</protein>
<dbReference type="AlphaFoldDB" id="A0A6J6DAZ8"/>
<dbReference type="InterPro" id="IPR013078">
    <property type="entry name" value="His_Pase_superF_clade-1"/>
</dbReference>
<organism evidence="3">
    <name type="scientific">freshwater metagenome</name>
    <dbReference type="NCBI Taxonomy" id="449393"/>
    <lineage>
        <taxon>unclassified sequences</taxon>
        <taxon>metagenomes</taxon>
        <taxon>ecological metagenomes</taxon>
    </lineage>
</organism>
<dbReference type="Pfam" id="PF00300">
    <property type="entry name" value="His_Phos_1"/>
    <property type="match status" value="1"/>
</dbReference>
<dbReference type="Gene3D" id="3.40.50.1240">
    <property type="entry name" value="Phosphoglycerate mutase-like"/>
    <property type="match status" value="1"/>
</dbReference>
<dbReference type="SUPFAM" id="SSF55811">
    <property type="entry name" value="Nudix"/>
    <property type="match status" value="1"/>
</dbReference>
<dbReference type="Gene3D" id="3.90.79.10">
    <property type="entry name" value="Nucleoside Triphosphate Pyrophosphohydrolase"/>
    <property type="match status" value="1"/>
</dbReference>
<gene>
    <name evidence="3" type="ORF">UFOPK1591_00738</name>
</gene>
<dbReference type="PANTHER" id="PTHR21340">
    <property type="entry name" value="DIADENOSINE 5,5-P1,P4-TETRAPHOSPHATE PYROPHOSPHOHYDROLASE MUTT"/>
    <property type="match status" value="1"/>
</dbReference>
<evidence type="ECO:0000256" key="1">
    <source>
        <dbReference type="ARBA" id="ARBA00022801"/>
    </source>
</evidence>
<dbReference type="PROSITE" id="PS00893">
    <property type="entry name" value="NUDIX_BOX"/>
    <property type="match status" value="1"/>
</dbReference>
<name>A0A6J6DAZ8_9ZZZZ</name>
<proteinExistence type="predicted"/>